<protein>
    <recommendedName>
        <fullName evidence="4">EF-hand domain-containing protein</fullName>
    </recommendedName>
</protein>
<evidence type="ECO:0000313" key="2">
    <source>
        <dbReference type="EMBL" id="CAG9310221.1"/>
    </source>
</evidence>
<dbReference type="EMBL" id="CAJZBQ010000002">
    <property type="protein sequence ID" value="CAG9310221.1"/>
    <property type="molecule type" value="Genomic_DNA"/>
</dbReference>
<evidence type="ECO:0000313" key="3">
    <source>
        <dbReference type="Proteomes" id="UP001162131"/>
    </source>
</evidence>
<accession>A0AAU9I9V3</accession>
<gene>
    <name evidence="2" type="ORF">BSTOLATCC_MIC1075</name>
</gene>
<comment type="caution">
    <text evidence="2">The sequence shown here is derived from an EMBL/GenBank/DDBJ whole genome shotgun (WGS) entry which is preliminary data.</text>
</comment>
<feature type="region of interest" description="Disordered" evidence="1">
    <location>
        <begin position="340"/>
        <end position="381"/>
    </location>
</feature>
<reference evidence="2" key="1">
    <citation type="submission" date="2021-09" db="EMBL/GenBank/DDBJ databases">
        <authorList>
            <consortium name="AG Swart"/>
            <person name="Singh M."/>
            <person name="Singh A."/>
            <person name="Seah K."/>
            <person name="Emmerich C."/>
        </authorList>
    </citation>
    <scope>NUCLEOTIDE SEQUENCE</scope>
    <source>
        <strain evidence="2">ATCC30299</strain>
    </source>
</reference>
<dbReference type="Proteomes" id="UP001162131">
    <property type="component" value="Unassembled WGS sequence"/>
</dbReference>
<evidence type="ECO:0008006" key="4">
    <source>
        <dbReference type="Google" id="ProtNLM"/>
    </source>
</evidence>
<feature type="compositionally biased region" description="Basic and acidic residues" evidence="1">
    <location>
        <begin position="340"/>
        <end position="349"/>
    </location>
</feature>
<sequence length="668" mass="78104">MSYIQDYQRGLQPTLPKNKSSLLEGKAISKSDDNSIKPSRRIFTSKNPKSDEMGYINDHERNLLSSIDQELKKLTETPDYRISQRLLNDIMSQNSNDELEKAKLQSENQKLWGPYIVLLDQQKRLLEDIFKEADTFDDGTVQKYIYLHTLRNNKDIIKILHTNTIQISEDNFLNLEQALDIIENDGDLYEEITFPQFMEYFDLIYKSHSQLTGWISERTETLLDNKYLKIIKNIFDALPNHGDRVLREEFIFSLFDDPQVQGFLKLKAREDKVTNQIESVEDVLNRIDKESAEFLKWNDIIDFFCSIGAPKRTLKEKLDMIDFERKKSYINFIDQYDSQKNHKNEDKSIENNPQKPNKANLPQNKSSLPQPYKLRKSQKKDKKIVRNAIKTEIFSPHNKVLLITQKSDLNQNLLKISSNSKEKLKNEMPKLEINKFKAKPPPLTNNVPLYNQMVNQLEYHKKLRIESAAKKSLEEAKLPIKRYEKAENKYFKPIPRSNTRTSSIKTQSVVDKFWEEFNRDSEEKLDIEEGNLPKIKAMPNIDKSKGVILNGFESMLQHNDYKNSDSLSSIKHLLGESGKEQLEMSKNTEYSQENQWIKTKNEIDKQRLTKRINHPPLTSDLLSSLYDTSKPTNFITTIKQKMINRGIQREKIVGEVTGLEYVYAEDLV</sequence>
<feature type="region of interest" description="Disordered" evidence="1">
    <location>
        <begin position="1"/>
        <end position="20"/>
    </location>
</feature>
<evidence type="ECO:0000256" key="1">
    <source>
        <dbReference type="SAM" id="MobiDB-lite"/>
    </source>
</evidence>
<dbReference type="AlphaFoldDB" id="A0AAU9I9V3"/>
<feature type="compositionally biased region" description="Polar residues" evidence="1">
    <location>
        <begin position="350"/>
        <end position="369"/>
    </location>
</feature>
<proteinExistence type="predicted"/>
<organism evidence="2 3">
    <name type="scientific">Blepharisma stoltei</name>
    <dbReference type="NCBI Taxonomy" id="1481888"/>
    <lineage>
        <taxon>Eukaryota</taxon>
        <taxon>Sar</taxon>
        <taxon>Alveolata</taxon>
        <taxon>Ciliophora</taxon>
        <taxon>Postciliodesmatophora</taxon>
        <taxon>Heterotrichea</taxon>
        <taxon>Heterotrichida</taxon>
        <taxon>Blepharismidae</taxon>
        <taxon>Blepharisma</taxon>
    </lineage>
</organism>
<keyword evidence="3" id="KW-1185">Reference proteome</keyword>
<name>A0AAU9I9V3_9CILI</name>